<keyword evidence="5" id="KW-1185">Reference proteome</keyword>
<sequence>MKTIATRALLIGLPLTMLTLSCKKNNDNNANGFESLKTDVLADISANVCTNSYQDLYARTQELSDAVTALNTATNDANLATARTKWKAIRVTWEQSEGWLFGPVEANSIDPRIDTWPVDFNALETILKNSDALTESYVDGLDESLKGFHPIEYLLWGQAGAKTAAQFTTREKQYLVALTQNLLKLTKEVRDVWTTGGYQTQLAKAGSGSTEFTSQQAAYVQIVTAMADICGEVADSKLKEPFDAQDPSLEESPFAKNSIIDFTNNINGILDIYQGRFNSSDGKGLEDLVRANNLSLDAEIKSKHAAAIAALAAIDVPFGQAITTQQSKIQNAMTKINELHSVLEDKLNAYVLQYVK</sequence>
<proteinExistence type="predicted"/>
<dbReference type="Gene3D" id="1.20.1420.20">
    <property type="entry name" value="M75 peptidase, HXXE motif"/>
    <property type="match status" value="1"/>
</dbReference>
<gene>
    <name evidence="4" type="ORF">I5M19_04255</name>
</gene>
<dbReference type="InterPro" id="IPR038352">
    <property type="entry name" value="Imelysin_sf"/>
</dbReference>
<evidence type="ECO:0000313" key="5">
    <source>
        <dbReference type="Proteomes" id="UP000613193"/>
    </source>
</evidence>
<dbReference type="InterPro" id="IPR018976">
    <property type="entry name" value="Imelysin-like"/>
</dbReference>
<comment type="subcellular location">
    <subcellularLocation>
        <location evidence="1">Cell envelope</location>
    </subcellularLocation>
</comment>
<dbReference type="Pfam" id="PF09375">
    <property type="entry name" value="Peptidase_M75"/>
    <property type="match status" value="1"/>
</dbReference>
<organism evidence="4 5">
    <name type="scientific">Mucilaginibacter segetis</name>
    <dbReference type="NCBI Taxonomy" id="2793071"/>
    <lineage>
        <taxon>Bacteria</taxon>
        <taxon>Pseudomonadati</taxon>
        <taxon>Bacteroidota</taxon>
        <taxon>Sphingobacteriia</taxon>
        <taxon>Sphingobacteriales</taxon>
        <taxon>Sphingobacteriaceae</taxon>
        <taxon>Mucilaginibacter</taxon>
    </lineage>
</organism>
<dbReference type="AlphaFoldDB" id="A0A934UM03"/>
<dbReference type="CDD" id="cd14658">
    <property type="entry name" value="Imelysin-like_IrpA"/>
    <property type="match status" value="1"/>
</dbReference>
<evidence type="ECO:0000259" key="3">
    <source>
        <dbReference type="Pfam" id="PF09375"/>
    </source>
</evidence>
<evidence type="ECO:0000313" key="4">
    <source>
        <dbReference type="EMBL" id="MBK0378505.1"/>
    </source>
</evidence>
<dbReference type="GO" id="GO:0030313">
    <property type="term" value="C:cell envelope"/>
    <property type="evidence" value="ECO:0007669"/>
    <property type="project" value="UniProtKB-SubCell"/>
</dbReference>
<evidence type="ECO:0000256" key="1">
    <source>
        <dbReference type="ARBA" id="ARBA00004196"/>
    </source>
</evidence>
<reference evidence="4" key="1">
    <citation type="submission" date="2020-12" db="EMBL/GenBank/DDBJ databases">
        <title>Bacterial novel species Mucilaginibacter sp. SD-g isolated from soil.</title>
        <authorList>
            <person name="Jung H.-Y."/>
        </authorList>
    </citation>
    <scope>NUCLEOTIDE SEQUENCE</scope>
    <source>
        <strain evidence="4">SD-g</strain>
    </source>
</reference>
<comment type="caution">
    <text evidence="4">The sequence shown here is derived from an EMBL/GenBank/DDBJ whole genome shotgun (WGS) entry which is preliminary data.</text>
</comment>
<name>A0A934UM03_9SPHI</name>
<keyword evidence="2" id="KW-0732">Signal</keyword>
<dbReference type="Proteomes" id="UP000613193">
    <property type="component" value="Unassembled WGS sequence"/>
</dbReference>
<protein>
    <recommendedName>
        <fullName evidence="3">Imelysin-like domain-containing protein</fullName>
    </recommendedName>
</protein>
<dbReference type="InterPro" id="IPR034982">
    <property type="entry name" value="Imelysin-like_IrpA"/>
</dbReference>
<dbReference type="PROSITE" id="PS51257">
    <property type="entry name" value="PROKAR_LIPOPROTEIN"/>
    <property type="match status" value="1"/>
</dbReference>
<evidence type="ECO:0000256" key="2">
    <source>
        <dbReference type="ARBA" id="ARBA00022729"/>
    </source>
</evidence>
<dbReference type="EMBL" id="JAEHFW010000001">
    <property type="protein sequence ID" value="MBK0378505.1"/>
    <property type="molecule type" value="Genomic_DNA"/>
</dbReference>
<dbReference type="RefSeq" id="WP_200064358.1">
    <property type="nucleotide sequence ID" value="NZ_JAEHFW010000001.1"/>
</dbReference>
<accession>A0A934UM03</accession>
<feature type="domain" description="Imelysin-like" evidence="3">
    <location>
        <begin position="51"/>
        <end position="342"/>
    </location>
</feature>